<dbReference type="EMBL" id="CP058561">
    <property type="protein sequence ID" value="QUH31176.1"/>
    <property type="molecule type" value="Genomic_DNA"/>
</dbReference>
<dbReference type="KEGG" id="vgu:HYG85_20520"/>
<accession>A0A8J8ME02</accession>
<keyword evidence="1" id="KW-0175">Coiled coil</keyword>
<feature type="coiled-coil region" evidence="1">
    <location>
        <begin position="279"/>
        <end position="363"/>
    </location>
</feature>
<dbReference type="AlphaFoldDB" id="A0A8J8ME02"/>
<gene>
    <name evidence="2" type="ORF">HYG85_20520</name>
</gene>
<protein>
    <submittedName>
        <fullName evidence="2">Uncharacterized protein</fullName>
    </submittedName>
</protein>
<evidence type="ECO:0000256" key="1">
    <source>
        <dbReference type="SAM" id="Coils"/>
    </source>
</evidence>
<organism evidence="2 3">
    <name type="scientific">Vallitalea guaymasensis</name>
    <dbReference type="NCBI Taxonomy" id="1185412"/>
    <lineage>
        <taxon>Bacteria</taxon>
        <taxon>Bacillati</taxon>
        <taxon>Bacillota</taxon>
        <taxon>Clostridia</taxon>
        <taxon>Lachnospirales</taxon>
        <taxon>Vallitaleaceae</taxon>
        <taxon>Vallitalea</taxon>
    </lineage>
</organism>
<reference evidence="2 3" key="1">
    <citation type="submission" date="2020-07" db="EMBL/GenBank/DDBJ databases">
        <title>Vallitalea guaymasensis genome.</title>
        <authorList>
            <person name="Postec A."/>
        </authorList>
    </citation>
    <scope>NUCLEOTIDE SEQUENCE [LARGE SCALE GENOMIC DNA]</scope>
    <source>
        <strain evidence="2 3">Ra1766G1</strain>
    </source>
</reference>
<dbReference type="RefSeq" id="WP_212691252.1">
    <property type="nucleotide sequence ID" value="NZ_CP058561.1"/>
</dbReference>
<proteinExistence type="predicted"/>
<sequence>MRINYNDLGTNNIITDPLKNIHLINKKYAAKKVDENNISATIDISEDAVNKYFDEGVFDTISNDMKTNKSNKIYTSNDIVKEYGKKYAEVYNKIMENAPEDKRTAYLDKLDSAFQKAVDDECNKMIHKIEKCFMDSDMECSLDKESFRDLFSKIANATKDYFVDGSKQQLDTYISNKIGNIESGDFKTYSTFTKVTDMFDYTSKISDKMKSLREMLIENSPDDIIASSDLMNTILSYTNKINKDIEKLNELKDSINTDEMSDKFGKDFMKLMDKKTSDMNDVNSKMQKYAELLEKYKKIQKQIDKANAKREALNQKLDKANETKNQDLVSMYLKRVESYDVKIAKLEAESAQIESEMATLLKDIKESNI</sequence>
<name>A0A8J8ME02_9FIRM</name>
<keyword evidence="3" id="KW-1185">Reference proteome</keyword>
<evidence type="ECO:0000313" key="3">
    <source>
        <dbReference type="Proteomes" id="UP000677305"/>
    </source>
</evidence>
<evidence type="ECO:0000313" key="2">
    <source>
        <dbReference type="EMBL" id="QUH31176.1"/>
    </source>
</evidence>
<dbReference type="Proteomes" id="UP000677305">
    <property type="component" value="Chromosome"/>
</dbReference>